<feature type="binding site" evidence="5">
    <location>
        <position position="335"/>
    </location>
    <ligand>
        <name>substrate</name>
    </ligand>
</feature>
<dbReference type="InterPro" id="IPR029066">
    <property type="entry name" value="PLP-binding_barrel"/>
</dbReference>
<dbReference type="HAMAP" id="MF_02120">
    <property type="entry name" value="LysA"/>
    <property type="match status" value="1"/>
</dbReference>
<dbReference type="InterPro" id="IPR000183">
    <property type="entry name" value="Orn/DAP/Arg_de-COase"/>
</dbReference>
<feature type="binding site" evidence="5">
    <location>
        <begin position="266"/>
        <end position="269"/>
    </location>
    <ligand>
        <name>pyridoxal 5'-phosphate</name>
        <dbReference type="ChEBI" id="CHEBI:597326"/>
    </ligand>
</feature>
<comment type="catalytic activity">
    <reaction evidence="5 8">
        <text>meso-2,6-diaminopimelate + H(+) = L-lysine + CO2</text>
        <dbReference type="Rhea" id="RHEA:15101"/>
        <dbReference type="ChEBI" id="CHEBI:15378"/>
        <dbReference type="ChEBI" id="CHEBI:16526"/>
        <dbReference type="ChEBI" id="CHEBI:32551"/>
        <dbReference type="ChEBI" id="CHEBI:57791"/>
        <dbReference type="EC" id="4.1.1.20"/>
    </reaction>
</comment>
<feature type="binding site" evidence="5">
    <location>
        <position position="363"/>
    </location>
    <ligand>
        <name>pyridoxal 5'-phosphate</name>
        <dbReference type="ChEBI" id="CHEBI:597326"/>
    </ligand>
</feature>
<dbReference type="SUPFAM" id="SSF50621">
    <property type="entry name" value="Alanine racemase C-terminal domain-like"/>
    <property type="match status" value="1"/>
</dbReference>
<dbReference type="SUPFAM" id="SSF51419">
    <property type="entry name" value="PLP-binding barrel"/>
    <property type="match status" value="1"/>
</dbReference>
<dbReference type="Gene3D" id="2.40.37.10">
    <property type="entry name" value="Lyase, Ornithine Decarboxylase, Chain A, domain 1"/>
    <property type="match status" value="1"/>
</dbReference>
<dbReference type="Pfam" id="PF00278">
    <property type="entry name" value="Orn_DAP_Arg_deC"/>
    <property type="match status" value="1"/>
</dbReference>
<dbReference type="InterPro" id="IPR022653">
    <property type="entry name" value="De-COase2_pyr-phos_BS"/>
</dbReference>
<dbReference type="EMBL" id="VVIQ01000002">
    <property type="protein sequence ID" value="MUL27107.1"/>
    <property type="molecule type" value="Genomic_DNA"/>
</dbReference>
<feature type="active site" description="Proton donor" evidence="7">
    <location>
        <position position="334"/>
    </location>
</feature>
<evidence type="ECO:0000256" key="6">
    <source>
        <dbReference type="NCBIfam" id="TIGR01048"/>
    </source>
</evidence>
<dbReference type="PANTHER" id="PTHR43727:SF2">
    <property type="entry name" value="GROUP IV DECARBOXYLASE"/>
    <property type="match status" value="1"/>
</dbReference>
<feature type="binding site" evidence="5">
    <location>
        <position position="228"/>
    </location>
    <ligand>
        <name>pyridoxal 5'-phosphate</name>
        <dbReference type="ChEBI" id="CHEBI:597326"/>
    </ligand>
</feature>
<proteinExistence type="inferred from homology"/>
<accession>A0A7C9HPC2</accession>
<comment type="pathway">
    <text evidence="5 8">Amino-acid biosynthesis; L-lysine biosynthesis via DAP pathway; L-lysine from DL-2,6-diaminopimelate: step 1/1.</text>
</comment>
<dbReference type="FunFam" id="3.20.20.10:FF:000003">
    <property type="entry name" value="Diaminopimelate decarboxylase"/>
    <property type="match status" value="1"/>
</dbReference>
<dbReference type="InterPro" id="IPR022644">
    <property type="entry name" value="De-COase2_N"/>
</dbReference>
<comment type="caution">
    <text evidence="11">The sequence shown here is derived from an EMBL/GenBank/DDBJ whole genome shotgun (WGS) entry which is preliminary data.</text>
</comment>
<dbReference type="NCBIfam" id="TIGR01048">
    <property type="entry name" value="lysA"/>
    <property type="match status" value="1"/>
</dbReference>
<dbReference type="GO" id="GO:0008836">
    <property type="term" value="F:diaminopimelate decarboxylase activity"/>
    <property type="evidence" value="ECO:0007669"/>
    <property type="project" value="UniProtKB-UniRule"/>
</dbReference>
<sequence>MKETFPTDKFRNIETPFYYYDCDLLRKTLHVIQEEARKYEGYLVHYAIKANANKKVLNLISQTGIGADCVSGGEIQRCLESGFPADKVVFAGVGKADWEINLGLDNDIFCFNVESKEELEIINELAQKRGKIASVCLRINPNVGAHTHANITTGLAENKFGIAMQDMHSTVLAAMEMTHIKFIGLHFHIGSQIMDMGDFQALCERINAIQDDLKERGIEVENINVGGGLGIDYNEPDEHPIPDFQSYFKTFAKHLKLRKGQKLHFELGRSVVGQMGSLITRTLYVKQGTSKQFAIVDAGMTDLIRPALYQAHHRIVNLSNTDELQSYDVVGPICESSDVFAKGVSLNTVHRGDLIAIRSSGAYGEIMASQYNCRKLPIGYMSDEL</sequence>
<gene>
    <name evidence="5 11" type="primary">lysA</name>
    <name evidence="11" type="ORF">F0475_01930</name>
</gene>
<evidence type="ECO:0000313" key="11">
    <source>
        <dbReference type="EMBL" id="MUL27107.1"/>
    </source>
</evidence>
<protein>
    <recommendedName>
        <fullName evidence="5 6">Diaminopimelate decarboxylase</fullName>
        <shortName evidence="5">DAP decarboxylase</shortName>
        <shortName evidence="5">DAPDC</shortName>
        <ecNumber evidence="5 6">4.1.1.20</ecNumber>
    </recommendedName>
</protein>
<dbReference type="RefSeq" id="WP_155715150.1">
    <property type="nucleotide sequence ID" value="NZ_VVIQ01000002.1"/>
</dbReference>
<dbReference type="GO" id="GO:0030170">
    <property type="term" value="F:pyridoxal phosphate binding"/>
    <property type="evidence" value="ECO:0007669"/>
    <property type="project" value="UniProtKB-UniRule"/>
</dbReference>
<feature type="domain" description="Orn/DAP/Arg decarboxylase 2 N-terminal" evidence="10">
    <location>
        <begin position="36"/>
        <end position="272"/>
    </location>
</feature>
<keyword evidence="5 8" id="KW-0457">Lysine biosynthesis</keyword>
<dbReference type="Gene3D" id="3.20.20.10">
    <property type="entry name" value="Alanine racemase"/>
    <property type="match status" value="1"/>
</dbReference>
<evidence type="ECO:0000259" key="9">
    <source>
        <dbReference type="Pfam" id="PF00278"/>
    </source>
</evidence>
<feature type="domain" description="Orn/DAP/Arg decarboxylase 2 C-terminal" evidence="9">
    <location>
        <begin position="18"/>
        <end position="361"/>
    </location>
</feature>
<evidence type="ECO:0000256" key="4">
    <source>
        <dbReference type="ARBA" id="ARBA00023239"/>
    </source>
</evidence>
<dbReference type="AlphaFoldDB" id="A0A7C9HPC2"/>
<keyword evidence="4 5" id="KW-0456">Lyase</keyword>
<feature type="modified residue" description="N6-(pyridoxal phosphate)lysine" evidence="5 7">
    <location>
        <position position="49"/>
    </location>
</feature>
<evidence type="ECO:0000313" key="12">
    <source>
        <dbReference type="Proteomes" id="UP000482295"/>
    </source>
</evidence>
<evidence type="ECO:0000256" key="2">
    <source>
        <dbReference type="ARBA" id="ARBA00022793"/>
    </source>
</evidence>
<keyword evidence="5" id="KW-0028">Amino-acid biosynthesis</keyword>
<dbReference type="UniPathway" id="UPA00034">
    <property type="reaction ID" value="UER00027"/>
</dbReference>
<reference evidence="11 12" key="1">
    <citation type="submission" date="2019-09" db="EMBL/GenBank/DDBJ databases">
        <title>Prevotella A2879 sp. nov., isolated from an abscess of a patient.</title>
        <authorList>
            <person name="Buhl M."/>
            <person name="Oberhettinger P."/>
        </authorList>
    </citation>
    <scope>NUCLEOTIDE SEQUENCE [LARGE SCALE GENOMIC DNA]</scope>
    <source>
        <strain evidence="11 12">A2879</strain>
    </source>
</reference>
<feature type="binding site" evidence="5">
    <location>
        <position position="269"/>
    </location>
    <ligand>
        <name>substrate</name>
    </ligand>
</feature>
<evidence type="ECO:0000256" key="8">
    <source>
        <dbReference type="RuleBase" id="RU003738"/>
    </source>
</evidence>
<evidence type="ECO:0000256" key="7">
    <source>
        <dbReference type="PIRSR" id="PIRSR600183-50"/>
    </source>
</evidence>
<comment type="cofactor">
    <cofactor evidence="1 5 7 8">
        <name>pyridoxal 5'-phosphate</name>
        <dbReference type="ChEBI" id="CHEBI:597326"/>
    </cofactor>
</comment>
<comment type="subunit">
    <text evidence="5">Homodimer.</text>
</comment>
<dbReference type="GO" id="GO:0009089">
    <property type="term" value="P:lysine biosynthetic process via diaminopimelate"/>
    <property type="evidence" value="ECO:0007669"/>
    <property type="project" value="UniProtKB-UniRule"/>
</dbReference>
<dbReference type="PRINTS" id="PR01181">
    <property type="entry name" value="DAPDCRBXLASE"/>
</dbReference>
<comment type="similarity">
    <text evidence="5">Belongs to the Orn/Lys/Arg decarboxylase class-II family. LysA subfamily.</text>
</comment>
<evidence type="ECO:0000259" key="10">
    <source>
        <dbReference type="Pfam" id="PF02784"/>
    </source>
</evidence>
<dbReference type="Proteomes" id="UP000482295">
    <property type="component" value="Unassembled WGS sequence"/>
</dbReference>
<evidence type="ECO:0000256" key="1">
    <source>
        <dbReference type="ARBA" id="ARBA00001933"/>
    </source>
</evidence>
<keyword evidence="2 5" id="KW-0210">Decarboxylase</keyword>
<dbReference type="InterPro" id="IPR022643">
    <property type="entry name" value="De-COase2_C"/>
</dbReference>
<comment type="function">
    <text evidence="5">Specifically catalyzes the decarboxylation of meso-diaminopimelate (meso-DAP) to L-lysine.</text>
</comment>
<dbReference type="PRINTS" id="PR01179">
    <property type="entry name" value="ODADCRBXLASE"/>
</dbReference>
<feature type="binding site" evidence="5">
    <location>
        <position position="363"/>
    </location>
    <ligand>
        <name>substrate</name>
    </ligand>
</feature>
<evidence type="ECO:0000256" key="5">
    <source>
        <dbReference type="HAMAP-Rule" id="MF_02120"/>
    </source>
</evidence>
<dbReference type="EC" id="4.1.1.20" evidence="5 6"/>
<name>A0A7C9HPC2_9BACT</name>
<dbReference type="PROSITE" id="PS00878">
    <property type="entry name" value="ODR_DC_2_1"/>
    <property type="match status" value="1"/>
</dbReference>
<feature type="binding site" evidence="5">
    <location>
        <position position="309"/>
    </location>
    <ligand>
        <name>substrate</name>
    </ligand>
</feature>
<keyword evidence="12" id="KW-1185">Reference proteome</keyword>
<organism evidence="11 12">
    <name type="scientific">Prevotella vespertina</name>
    <dbReference type="NCBI Taxonomy" id="2608404"/>
    <lineage>
        <taxon>Bacteria</taxon>
        <taxon>Pseudomonadati</taxon>
        <taxon>Bacteroidota</taxon>
        <taxon>Bacteroidia</taxon>
        <taxon>Bacteroidales</taxon>
        <taxon>Prevotellaceae</taxon>
        <taxon>Prevotella</taxon>
    </lineage>
</organism>
<dbReference type="InterPro" id="IPR009006">
    <property type="entry name" value="Ala_racemase/Decarboxylase_C"/>
</dbReference>
<feature type="binding site" evidence="5">
    <location>
        <position position="305"/>
    </location>
    <ligand>
        <name>substrate</name>
    </ligand>
</feature>
<keyword evidence="3 5" id="KW-0663">Pyridoxal phosphate</keyword>
<dbReference type="CDD" id="cd06828">
    <property type="entry name" value="PLPDE_III_DapDC"/>
    <property type="match status" value="1"/>
</dbReference>
<evidence type="ECO:0000256" key="3">
    <source>
        <dbReference type="ARBA" id="ARBA00022898"/>
    </source>
</evidence>
<dbReference type="InterPro" id="IPR002986">
    <property type="entry name" value="DAP_deCOOHase_LysA"/>
</dbReference>
<dbReference type="PANTHER" id="PTHR43727">
    <property type="entry name" value="DIAMINOPIMELATE DECARBOXYLASE"/>
    <property type="match status" value="1"/>
</dbReference>
<dbReference type="Pfam" id="PF02784">
    <property type="entry name" value="Orn_Arg_deC_N"/>
    <property type="match status" value="1"/>
</dbReference>